<comment type="similarity">
    <text evidence="1">Belongs to the membrane fusion protein (MFP) (TC 8.A.1) family.</text>
</comment>
<evidence type="ECO:0000259" key="2">
    <source>
        <dbReference type="Pfam" id="PF00364"/>
    </source>
</evidence>
<keyword evidence="5" id="KW-1185">Reference proteome</keyword>
<dbReference type="EMBL" id="CP042382">
    <property type="protein sequence ID" value="QEA39507.1"/>
    <property type="molecule type" value="Genomic_DNA"/>
</dbReference>
<accession>A0A5B8SU45</accession>
<dbReference type="Proteomes" id="UP000321272">
    <property type="component" value="Chromosome"/>
</dbReference>
<dbReference type="GO" id="GO:0015562">
    <property type="term" value="F:efflux transmembrane transporter activity"/>
    <property type="evidence" value="ECO:0007669"/>
    <property type="project" value="TreeGrafter"/>
</dbReference>
<dbReference type="GO" id="GO:1990281">
    <property type="term" value="C:efflux pump complex"/>
    <property type="evidence" value="ECO:0007669"/>
    <property type="project" value="TreeGrafter"/>
</dbReference>
<dbReference type="RefSeq" id="WP_147184558.1">
    <property type="nucleotide sequence ID" value="NZ_CP042382.1"/>
</dbReference>
<organism evidence="4 5">
    <name type="scientific">Pistricoccus aurantiacus</name>
    <dbReference type="NCBI Taxonomy" id="1883414"/>
    <lineage>
        <taxon>Bacteria</taxon>
        <taxon>Pseudomonadati</taxon>
        <taxon>Pseudomonadota</taxon>
        <taxon>Gammaproteobacteria</taxon>
        <taxon>Oceanospirillales</taxon>
        <taxon>Halomonadaceae</taxon>
        <taxon>Pistricoccus</taxon>
    </lineage>
</organism>
<evidence type="ECO:0000313" key="5">
    <source>
        <dbReference type="Proteomes" id="UP000321272"/>
    </source>
</evidence>
<reference evidence="4 5" key="1">
    <citation type="submission" date="2019-06" db="EMBL/GenBank/DDBJ databases">
        <title>Genome analyses of bacteria isolated from kimchi.</title>
        <authorList>
            <person name="Lee S."/>
            <person name="Ahn S."/>
            <person name="Roh S."/>
        </authorList>
    </citation>
    <scope>NUCLEOTIDE SEQUENCE [LARGE SCALE GENOMIC DNA]</scope>
    <source>
        <strain evidence="4 5">CBA4606</strain>
    </source>
</reference>
<dbReference type="KEGG" id="paur:FGL86_10750"/>
<protein>
    <submittedName>
        <fullName evidence="4">Efflux RND transporter periplasmic adaptor subunit</fullName>
    </submittedName>
</protein>
<gene>
    <name evidence="4" type="ORF">FGL86_10750</name>
</gene>
<dbReference type="Pfam" id="PF00364">
    <property type="entry name" value="Biotin_lipoyl"/>
    <property type="match status" value="1"/>
</dbReference>
<evidence type="ECO:0000256" key="1">
    <source>
        <dbReference type="ARBA" id="ARBA00009477"/>
    </source>
</evidence>
<dbReference type="NCBIfam" id="TIGR01730">
    <property type="entry name" value="RND_mfp"/>
    <property type="match status" value="1"/>
</dbReference>
<dbReference type="InterPro" id="IPR058637">
    <property type="entry name" value="YknX-like_C"/>
</dbReference>
<dbReference type="SUPFAM" id="SSF111369">
    <property type="entry name" value="HlyD-like secretion proteins"/>
    <property type="match status" value="1"/>
</dbReference>
<proteinExistence type="inferred from homology"/>
<evidence type="ECO:0000259" key="3">
    <source>
        <dbReference type="Pfam" id="PF25989"/>
    </source>
</evidence>
<evidence type="ECO:0000313" key="4">
    <source>
        <dbReference type="EMBL" id="QEA39507.1"/>
    </source>
</evidence>
<sequence length="355" mass="36794">MKAEHDMIPRQLLFAGLFFFVFSNGPPAFAQDAAYRVTVATAKSATFGETLETFAQVEADPKMSSTLAASVSGTVLDVKVSVGDTVAVGDLLAEITTDPVLLAQTKAAEDTVNYAREALAHQQRLFAQQLSTRDQVASAQRDVSTAEANLAAARRLGSDQSISQVTTGVSGVVSTVAVAPGQQVSQGTALVTIDDPKALLIRPGVEPADLRLIKPGDVARVTPVSAPSDSAAKGVIAPVMTIGSTVDPTTRLVPVTITISGVSADSFIVGETVKVSFSTQNQDTVSVPRSALEYDGSTPFVFRVDAKKAIRTNVTLAGSTDTEIYVSDGLKDGDTVIIGGLSGLTDGAPIEVVSP</sequence>
<feature type="domain" description="Lipoyl-binding" evidence="2">
    <location>
        <begin position="53"/>
        <end position="95"/>
    </location>
</feature>
<dbReference type="Pfam" id="PF25989">
    <property type="entry name" value="YknX_C"/>
    <property type="match status" value="1"/>
</dbReference>
<dbReference type="PANTHER" id="PTHR30469:SF15">
    <property type="entry name" value="HLYD FAMILY OF SECRETION PROTEINS"/>
    <property type="match status" value="1"/>
</dbReference>
<name>A0A5B8SU45_9GAMM</name>
<dbReference type="Gene3D" id="2.40.50.100">
    <property type="match status" value="2"/>
</dbReference>
<dbReference type="OrthoDB" id="5730196at2"/>
<dbReference type="AlphaFoldDB" id="A0A5B8SU45"/>
<dbReference type="InterPro" id="IPR006143">
    <property type="entry name" value="RND_pump_MFP"/>
</dbReference>
<feature type="domain" description="YknX-like C-terminal permuted SH3-like" evidence="3">
    <location>
        <begin position="285"/>
        <end position="352"/>
    </location>
</feature>
<dbReference type="InterPro" id="IPR000089">
    <property type="entry name" value="Biotin_lipoyl"/>
</dbReference>
<dbReference type="Gene3D" id="2.40.420.20">
    <property type="match status" value="1"/>
</dbReference>
<dbReference type="PANTHER" id="PTHR30469">
    <property type="entry name" value="MULTIDRUG RESISTANCE PROTEIN MDTA"/>
    <property type="match status" value="1"/>
</dbReference>